<name>A0ABS5Z905_9GAMM</name>
<comment type="caution">
    <text evidence="2">The sequence shown here is derived from an EMBL/GenBank/DDBJ whole genome shotgun (WGS) entry which is preliminary data.</text>
</comment>
<dbReference type="SUPFAM" id="SSF53448">
    <property type="entry name" value="Nucleotide-diphospho-sugar transferases"/>
    <property type="match status" value="1"/>
</dbReference>
<dbReference type="Pfam" id="PF00535">
    <property type="entry name" value="Glycos_transf_2"/>
    <property type="match status" value="1"/>
</dbReference>
<dbReference type="EMBL" id="JAGSOY010000006">
    <property type="protein sequence ID" value="MBU2710383.1"/>
    <property type="molecule type" value="Genomic_DNA"/>
</dbReference>
<dbReference type="CDD" id="cd06433">
    <property type="entry name" value="GT_2_WfgS_like"/>
    <property type="match status" value="1"/>
</dbReference>
<organism evidence="2 3">
    <name type="scientific">Zooshikella harenae</name>
    <dbReference type="NCBI Taxonomy" id="2827238"/>
    <lineage>
        <taxon>Bacteria</taxon>
        <taxon>Pseudomonadati</taxon>
        <taxon>Pseudomonadota</taxon>
        <taxon>Gammaproteobacteria</taxon>
        <taxon>Oceanospirillales</taxon>
        <taxon>Zooshikellaceae</taxon>
        <taxon>Zooshikella</taxon>
    </lineage>
</organism>
<evidence type="ECO:0000259" key="1">
    <source>
        <dbReference type="Pfam" id="PF00535"/>
    </source>
</evidence>
<feature type="domain" description="Glycosyltransferase 2-like" evidence="1">
    <location>
        <begin position="6"/>
        <end position="130"/>
    </location>
</feature>
<dbReference type="PANTHER" id="PTHR22916:SF3">
    <property type="entry name" value="UDP-GLCNAC:BETAGAL BETA-1,3-N-ACETYLGLUCOSAMINYLTRANSFERASE-LIKE PROTEIN 1"/>
    <property type="match status" value="1"/>
</dbReference>
<dbReference type="Proteomes" id="UP000690515">
    <property type="component" value="Unassembled WGS sequence"/>
</dbReference>
<reference evidence="2 3" key="1">
    <citation type="submission" date="2021-04" db="EMBL/GenBank/DDBJ databases">
        <authorList>
            <person name="Pira H."/>
            <person name="Risdian C."/>
            <person name="Wink J."/>
        </authorList>
    </citation>
    <scope>NUCLEOTIDE SEQUENCE [LARGE SCALE GENOMIC DNA]</scope>
    <source>
        <strain evidence="2 3">WH53</strain>
    </source>
</reference>
<dbReference type="PANTHER" id="PTHR22916">
    <property type="entry name" value="GLYCOSYLTRANSFERASE"/>
    <property type="match status" value="1"/>
</dbReference>
<protein>
    <submittedName>
        <fullName evidence="2">Glycosyltransferase</fullName>
    </submittedName>
</protein>
<accession>A0ABS5Z905</accession>
<evidence type="ECO:0000313" key="3">
    <source>
        <dbReference type="Proteomes" id="UP000690515"/>
    </source>
</evidence>
<proteinExistence type="predicted"/>
<keyword evidence="3" id="KW-1185">Reference proteome</keyword>
<dbReference type="RefSeq" id="WP_215818540.1">
    <property type="nucleotide sequence ID" value="NZ_JAGSOY010000006.1"/>
</dbReference>
<dbReference type="InterPro" id="IPR029044">
    <property type="entry name" value="Nucleotide-diphossugar_trans"/>
</dbReference>
<sequence length="250" mass="28695">MCLKISIITVCFNSSATIRRTIESVLKQNYCDIEYIIVDGASTDNTMEIIFEYRERISKVISEPDKGIYDAMNKGLDFASGDIICFLNADDLYAKLNVLSLVSSYFQKGGLDVLMGDVVFFHHKNPTQVVRRYRSDRFTPEKLSWGWMPAHPALFLSKRIIQRVGRFKTDYHIAGDFEFIVRIFHGYALQYLHIPEVLVNMQTGGVSTKGLRSKIQLNQEVLRACRDNGLSTNILKILSKYPLKFLEIIY</sequence>
<evidence type="ECO:0000313" key="2">
    <source>
        <dbReference type="EMBL" id="MBU2710383.1"/>
    </source>
</evidence>
<gene>
    <name evidence="2" type="ORF">KCG35_04880</name>
</gene>
<dbReference type="Gene3D" id="3.90.550.10">
    <property type="entry name" value="Spore Coat Polysaccharide Biosynthesis Protein SpsA, Chain A"/>
    <property type="match status" value="1"/>
</dbReference>
<dbReference type="InterPro" id="IPR001173">
    <property type="entry name" value="Glyco_trans_2-like"/>
</dbReference>